<dbReference type="InterPro" id="IPR052776">
    <property type="entry name" value="Chloro_ReproSupport/MetalTrans"/>
</dbReference>
<comment type="caution">
    <text evidence="8">The sequence shown here is derived from an EMBL/GenBank/DDBJ whole genome shotgun (WGS) entry which is preliminary data.</text>
</comment>
<evidence type="ECO:0000313" key="9">
    <source>
        <dbReference type="Proteomes" id="UP000177383"/>
    </source>
</evidence>
<proteinExistence type="inferred from homology"/>
<evidence type="ECO:0000256" key="2">
    <source>
        <dbReference type="ARBA" id="ARBA00022448"/>
    </source>
</evidence>
<dbReference type="STRING" id="1798375.A2773_06525"/>
<keyword evidence="6 7" id="KW-0472">Membrane</keyword>
<evidence type="ECO:0000256" key="7">
    <source>
        <dbReference type="RuleBase" id="RU362101"/>
    </source>
</evidence>
<evidence type="ECO:0000256" key="1">
    <source>
        <dbReference type="ARBA" id="ARBA00004127"/>
    </source>
</evidence>
<dbReference type="GO" id="GO:0015099">
    <property type="term" value="F:nickel cation transmembrane transporter activity"/>
    <property type="evidence" value="ECO:0007669"/>
    <property type="project" value="UniProtKB-UniRule"/>
</dbReference>
<dbReference type="PANTHER" id="PTHR33876:SF4">
    <property type="entry name" value="CHLOROPLAST PROTEIN FOR GROWTH AND FERTILITY 2"/>
    <property type="match status" value="1"/>
</dbReference>
<comment type="subcellular location">
    <subcellularLocation>
        <location evidence="7">Cell membrane</location>
        <topology evidence="7">Multi-pass membrane protein</topology>
    </subcellularLocation>
    <subcellularLocation>
        <location evidence="1">Endomembrane system</location>
        <topology evidence="1">Multi-pass membrane protein</topology>
    </subcellularLocation>
</comment>
<organism evidence="8 9">
    <name type="scientific">Candidatus Gottesmanbacteria bacterium RIFCSPHIGHO2_01_FULL_39_10</name>
    <dbReference type="NCBI Taxonomy" id="1798375"/>
    <lineage>
        <taxon>Bacteria</taxon>
        <taxon>Candidatus Gottesmaniibacteriota</taxon>
    </lineage>
</organism>
<keyword evidence="5 7" id="KW-1133">Transmembrane helix</keyword>
<dbReference type="EMBL" id="MFJE01000022">
    <property type="protein sequence ID" value="OGG14246.1"/>
    <property type="molecule type" value="Genomic_DNA"/>
</dbReference>
<comment type="similarity">
    <text evidence="7">Belongs to the NiCoT transporter (TC 2.A.52) family.</text>
</comment>
<evidence type="ECO:0000256" key="4">
    <source>
        <dbReference type="ARBA" id="ARBA00022692"/>
    </source>
</evidence>
<protein>
    <recommendedName>
        <fullName evidence="7">Nickel/cobalt efflux system</fullName>
    </recommendedName>
</protein>
<evidence type="ECO:0000256" key="6">
    <source>
        <dbReference type="ARBA" id="ARBA00023136"/>
    </source>
</evidence>
<accession>A0A1F5ZP23</accession>
<keyword evidence="4 7" id="KW-0812">Transmembrane</keyword>
<dbReference type="AlphaFoldDB" id="A0A1F5ZP23"/>
<feature type="transmembrane region" description="Helical" evidence="7">
    <location>
        <begin position="45"/>
        <end position="70"/>
    </location>
</feature>
<reference evidence="8 9" key="1">
    <citation type="journal article" date="2016" name="Nat. Commun.">
        <title>Thousands of microbial genomes shed light on interconnected biogeochemical processes in an aquifer system.</title>
        <authorList>
            <person name="Anantharaman K."/>
            <person name="Brown C.T."/>
            <person name="Hug L.A."/>
            <person name="Sharon I."/>
            <person name="Castelle C.J."/>
            <person name="Probst A.J."/>
            <person name="Thomas B.C."/>
            <person name="Singh A."/>
            <person name="Wilkins M.J."/>
            <person name="Karaoz U."/>
            <person name="Brodie E.L."/>
            <person name="Williams K.H."/>
            <person name="Hubbard S.S."/>
            <person name="Banfield J.F."/>
        </authorList>
    </citation>
    <scope>NUCLEOTIDE SEQUENCE [LARGE SCALE GENOMIC DNA]</scope>
</reference>
<dbReference type="Pfam" id="PF03824">
    <property type="entry name" value="NicO"/>
    <property type="match status" value="1"/>
</dbReference>
<dbReference type="GO" id="GO:0012505">
    <property type="term" value="C:endomembrane system"/>
    <property type="evidence" value="ECO:0007669"/>
    <property type="project" value="UniProtKB-SubCell"/>
</dbReference>
<evidence type="ECO:0000256" key="3">
    <source>
        <dbReference type="ARBA" id="ARBA00022596"/>
    </source>
</evidence>
<feature type="transmembrane region" description="Helical" evidence="7">
    <location>
        <begin position="180"/>
        <end position="205"/>
    </location>
</feature>
<dbReference type="PANTHER" id="PTHR33876">
    <property type="entry name" value="UNNAMED PRODUCT"/>
    <property type="match status" value="1"/>
</dbReference>
<evidence type="ECO:0000313" key="8">
    <source>
        <dbReference type="EMBL" id="OGG14246.1"/>
    </source>
</evidence>
<gene>
    <name evidence="8" type="ORF">A2773_06525</name>
</gene>
<dbReference type="InterPro" id="IPR011541">
    <property type="entry name" value="Ni/Co_transpt_high_affinity"/>
</dbReference>
<sequence length="250" mass="27430">MINLSPLFLFTTTLLLGLRHGIDWDHIAAISDITSSTPNHRQSFLLGTMYALGHALVILILGLLTIILGLKLPSWVDSLMEPLVGLTLIFLGVYLIFSIIKHGKNIRLKSRWMLAFTSLLKIYDRIESKITHRHTHTHFHYPENFNIPTALFIGAVHGIGAETPTQLLLFITAASAGGQLLGTLLVITFVLGLITSNSLIIIFSILGISRIQQNSTIYLFIAGVTAIFSLIVGLFFITGQGALLPLLPIP</sequence>
<keyword evidence="3" id="KW-0533">Nickel</keyword>
<keyword evidence="2 7" id="KW-0813">Transport</keyword>
<evidence type="ECO:0000256" key="5">
    <source>
        <dbReference type="ARBA" id="ARBA00022989"/>
    </source>
</evidence>
<feature type="transmembrane region" description="Helical" evidence="7">
    <location>
        <begin position="217"/>
        <end position="237"/>
    </location>
</feature>
<name>A0A1F5ZP23_9BACT</name>
<feature type="transmembrane region" description="Helical" evidence="7">
    <location>
        <begin position="82"/>
        <end position="100"/>
    </location>
</feature>
<comment type="caution">
    <text evidence="7">Lacks conserved residue(s) required for the propagation of feature annotation.</text>
</comment>
<dbReference type="GO" id="GO:0005886">
    <property type="term" value="C:plasma membrane"/>
    <property type="evidence" value="ECO:0007669"/>
    <property type="project" value="UniProtKB-SubCell"/>
</dbReference>
<dbReference type="Proteomes" id="UP000177383">
    <property type="component" value="Unassembled WGS sequence"/>
</dbReference>